<dbReference type="PROSITE" id="PS00028">
    <property type="entry name" value="ZINC_FINGER_C2H2_1"/>
    <property type="match status" value="7"/>
</dbReference>
<sequence>MSSSSTSFVISETTEILIDLGPMKDTVHQISSQPGSSLLTSMYAQKISPKIVHVCFICDKMFINRISLSKHLTKHNIVVKGATSSVNEDGSNAANNDQEKITPPGKISCGYCRGLFDNQEVLMKHEQNIHYLFEGSIMEKHCCGYCGVKFSRRRDLFHHIRCCGTLSAVDNCKLATEINMRANSNKQSDESSHPSTQVEYFCLNCKQKRSFKILSLDRASKLLKLNCQTCGKPLHLTYFASEPANAKEPQTTDNCDTTAETCQDNGSLTPTPQSPLVIDDNNPVTNDNNPVTNDEEPRDQTPVNNDKKVVTKTIMKLSRNFPQVIKILNKKSKFKCHICYKKFTSLDILNNHFNSAHAGVRRQKSSCPYCSKSFITAKLYLRHLQSHVRLKKISCHYQLLSKSTEAFYDIFDYQHNGKRHTCLHCSESFSNSVELLNHHKEYHPNNSVHVCQVCSCQFVSENSLKQHRKRHSVKNFYKCDFCFKTFTKMSLFLQHILQHAKISF</sequence>
<dbReference type="Pfam" id="PF00096">
    <property type="entry name" value="zf-C2H2"/>
    <property type="match status" value="2"/>
</dbReference>
<dbReference type="PANTHER" id="PTHR24379:SF121">
    <property type="entry name" value="C2H2-TYPE DOMAIN-CONTAINING PROTEIN"/>
    <property type="match status" value="1"/>
</dbReference>
<dbReference type="PANTHER" id="PTHR24379">
    <property type="entry name" value="KRAB AND ZINC FINGER DOMAIN-CONTAINING"/>
    <property type="match status" value="1"/>
</dbReference>
<feature type="domain" description="C2H2-type" evidence="7">
    <location>
        <begin position="334"/>
        <end position="362"/>
    </location>
</feature>
<evidence type="ECO:0000256" key="2">
    <source>
        <dbReference type="ARBA" id="ARBA00022737"/>
    </source>
</evidence>
<feature type="region of interest" description="Disordered" evidence="6">
    <location>
        <begin position="246"/>
        <end position="304"/>
    </location>
</feature>
<keyword evidence="2" id="KW-0677">Repeat</keyword>
<dbReference type="AlphaFoldDB" id="A0A0L8IHJ9"/>
<reference evidence="8" key="1">
    <citation type="submission" date="2015-07" db="EMBL/GenBank/DDBJ databases">
        <title>MeaNS - Measles Nucleotide Surveillance Program.</title>
        <authorList>
            <person name="Tran T."/>
            <person name="Druce J."/>
        </authorList>
    </citation>
    <scope>NUCLEOTIDE SEQUENCE</scope>
    <source>
        <strain evidence="8">UCB-OBI-ISO-001</strain>
        <tissue evidence="8">Gonad</tissue>
    </source>
</reference>
<feature type="domain" description="C2H2-type" evidence="7">
    <location>
        <begin position="449"/>
        <end position="476"/>
    </location>
</feature>
<dbReference type="EMBL" id="KQ415686">
    <property type="protein sequence ID" value="KOG00972.1"/>
    <property type="molecule type" value="Genomic_DNA"/>
</dbReference>
<dbReference type="PROSITE" id="PS50157">
    <property type="entry name" value="ZINC_FINGER_C2H2_2"/>
    <property type="match status" value="6"/>
</dbReference>
<protein>
    <recommendedName>
        <fullName evidence="7">C2H2-type domain-containing protein</fullName>
    </recommendedName>
</protein>
<evidence type="ECO:0000259" key="7">
    <source>
        <dbReference type="PROSITE" id="PS50157"/>
    </source>
</evidence>
<dbReference type="InterPro" id="IPR036236">
    <property type="entry name" value="Znf_C2H2_sf"/>
</dbReference>
<feature type="domain" description="C2H2-type" evidence="7">
    <location>
        <begin position="477"/>
        <end position="500"/>
    </location>
</feature>
<name>A0A0L8IHJ9_OCTBM</name>
<evidence type="ECO:0000256" key="3">
    <source>
        <dbReference type="ARBA" id="ARBA00022771"/>
    </source>
</evidence>
<evidence type="ECO:0000256" key="1">
    <source>
        <dbReference type="ARBA" id="ARBA00022723"/>
    </source>
</evidence>
<organism evidence="8">
    <name type="scientific">Octopus bimaculoides</name>
    <name type="common">California two-spotted octopus</name>
    <dbReference type="NCBI Taxonomy" id="37653"/>
    <lineage>
        <taxon>Eukaryota</taxon>
        <taxon>Metazoa</taxon>
        <taxon>Spiralia</taxon>
        <taxon>Lophotrochozoa</taxon>
        <taxon>Mollusca</taxon>
        <taxon>Cephalopoda</taxon>
        <taxon>Coleoidea</taxon>
        <taxon>Octopodiformes</taxon>
        <taxon>Octopoda</taxon>
        <taxon>Incirrata</taxon>
        <taxon>Octopodidae</taxon>
        <taxon>Octopus</taxon>
    </lineage>
</organism>
<proteinExistence type="predicted"/>
<gene>
    <name evidence="8" type="ORF">OCBIM_22021165mg</name>
</gene>
<feature type="domain" description="C2H2-type" evidence="7">
    <location>
        <begin position="420"/>
        <end position="448"/>
    </location>
</feature>
<accession>A0A0L8IHJ9</accession>
<evidence type="ECO:0000256" key="5">
    <source>
        <dbReference type="PROSITE-ProRule" id="PRU00042"/>
    </source>
</evidence>
<dbReference type="InterPro" id="IPR013087">
    <property type="entry name" value="Znf_C2H2_type"/>
</dbReference>
<feature type="compositionally biased region" description="Low complexity" evidence="6">
    <location>
        <begin position="279"/>
        <end position="292"/>
    </location>
</feature>
<keyword evidence="1" id="KW-0479">Metal-binding</keyword>
<keyword evidence="3 5" id="KW-0863">Zinc-finger</keyword>
<feature type="domain" description="C2H2-type" evidence="7">
    <location>
        <begin position="365"/>
        <end position="392"/>
    </location>
</feature>
<dbReference type="KEGG" id="obi:106872409"/>
<evidence type="ECO:0000256" key="6">
    <source>
        <dbReference type="SAM" id="MobiDB-lite"/>
    </source>
</evidence>
<dbReference type="Gene3D" id="3.30.160.60">
    <property type="entry name" value="Classic Zinc Finger"/>
    <property type="match status" value="3"/>
</dbReference>
<dbReference type="SMART" id="SM00355">
    <property type="entry name" value="ZnF_C2H2"/>
    <property type="match status" value="8"/>
</dbReference>
<dbReference type="GO" id="GO:0008270">
    <property type="term" value="F:zinc ion binding"/>
    <property type="evidence" value="ECO:0007669"/>
    <property type="project" value="UniProtKB-KW"/>
</dbReference>
<evidence type="ECO:0000256" key="4">
    <source>
        <dbReference type="ARBA" id="ARBA00022833"/>
    </source>
</evidence>
<feature type="compositionally biased region" description="Polar residues" evidence="6">
    <location>
        <begin position="248"/>
        <end position="271"/>
    </location>
</feature>
<dbReference type="SUPFAM" id="SSF57667">
    <property type="entry name" value="beta-beta-alpha zinc fingers"/>
    <property type="match status" value="3"/>
</dbReference>
<evidence type="ECO:0000313" key="8">
    <source>
        <dbReference type="EMBL" id="KOG00972.1"/>
    </source>
</evidence>
<feature type="domain" description="C2H2-type" evidence="7">
    <location>
        <begin position="53"/>
        <end position="75"/>
    </location>
</feature>
<keyword evidence="4" id="KW-0862">Zinc</keyword>
<dbReference type="OrthoDB" id="6074198at2759"/>